<evidence type="ECO:0000313" key="1">
    <source>
        <dbReference type="EMBL" id="WQH14083.1"/>
    </source>
</evidence>
<proteinExistence type="predicted"/>
<organism evidence="1 2">
    <name type="scientific">Vreelandella neptunia</name>
    <dbReference type="NCBI Taxonomy" id="115551"/>
    <lineage>
        <taxon>Bacteria</taxon>
        <taxon>Pseudomonadati</taxon>
        <taxon>Pseudomonadota</taxon>
        <taxon>Gammaproteobacteria</taxon>
        <taxon>Oceanospirillales</taxon>
        <taxon>Halomonadaceae</taxon>
        <taxon>Vreelandella</taxon>
    </lineage>
</organism>
<dbReference type="Pfam" id="PF07277">
    <property type="entry name" value="SapC"/>
    <property type="match status" value="1"/>
</dbReference>
<dbReference type="RefSeq" id="WP_223289049.1">
    <property type="nucleotide sequence ID" value="NZ_CP140255.1"/>
</dbReference>
<evidence type="ECO:0000313" key="2">
    <source>
        <dbReference type="Proteomes" id="UP001324794"/>
    </source>
</evidence>
<reference evidence="1 2" key="1">
    <citation type="submission" date="2023-11" db="EMBL/GenBank/DDBJ databases">
        <title>MicrobeMod: A computational toolkit for identifying prokaryotic methylation and restriction-modification with nanopore sequencing.</title>
        <authorList>
            <person name="Crits-Christoph A."/>
            <person name="Kang S.C."/>
            <person name="Lee H."/>
            <person name="Ostrov N."/>
        </authorList>
    </citation>
    <scope>NUCLEOTIDE SEQUENCE [LARGE SCALE GENOMIC DNA]</scope>
    <source>
        <strain evidence="1 2">ATCC BAA-805</strain>
    </source>
</reference>
<dbReference type="EMBL" id="CP140255">
    <property type="protein sequence ID" value="WQH14083.1"/>
    <property type="molecule type" value="Genomic_DNA"/>
</dbReference>
<dbReference type="Proteomes" id="UP001324794">
    <property type="component" value="Chromosome"/>
</dbReference>
<dbReference type="InterPro" id="IPR010836">
    <property type="entry name" value="SapC"/>
</dbReference>
<accession>A0ABZ0YPK9</accession>
<gene>
    <name evidence="1" type="ORF">SR894_05970</name>
</gene>
<sequence>MPQWIALSPSQHAGLGYLPRDGYHFADQLNVAGILLAELPKLLPHYVVVLLKEGEHFQPMVLLGVGERNLYVAPNGKWLGTYVPASLRGYPFALANSEQPGEKVFAIDADHLSESQGDALFDDEGKLAGTAAQTLDFLTQCDRNRAATQQACDALQRAGVIEQWPLTIERGEGQEPLTVNGLYRINEAALINLEADVFATLKGAPMALAYAQMFSMSQLNQLAERARFHENSHAEHGATQEVPEDLDSVFDSDDDLTFDFD</sequence>
<name>A0ABZ0YPK9_9GAMM</name>
<protein>
    <submittedName>
        <fullName evidence="1">SapC family protein</fullName>
    </submittedName>
</protein>
<keyword evidence="2" id="KW-1185">Reference proteome</keyword>